<keyword evidence="1" id="KW-1133">Transmembrane helix</keyword>
<evidence type="ECO:0000256" key="1">
    <source>
        <dbReference type="SAM" id="Phobius"/>
    </source>
</evidence>
<evidence type="ECO:0000313" key="3">
    <source>
        <dbReference type="EMBL" id="GEN88354.1"/>
    </source>
</evidence>
<dbReference type="SUPFAM" id="SSF49879">
    <property type="entry name" value="SMAD/FHA domain"/>
    <property type="match status" value="1"/>
</dbReference>
<dbReference type="InterPro" id="IPR000253">
    <property type="entry name" value="FHA_dom"/>
</dbReference>
<feature type="transmembrane region" description="Helical" evidence="1">
    <location>
        <begin position="232"/>
        <end position="251"/>
    </location>
</feature>
<name>A0A511ZLL2_9BACI</name>
<dbReference type="CDD" id="cd00060">
    <property type="entry name" value="FHA"/>
    <property type="match status" value="1"/>
</dbReference>
<dbReference type="PANTHER" id="PTHR23308">
    <property type="entry name" value="NUCLEAR INHIBITOR OF PROTEIN PHOSPHATASE-1"/>
    <property type="match status" value="1"/>
</dbReference>
<keyword evidence="1" id="KW-0812">Transmembrane</keyword>
<organism evidence="3 4">
    <name type="scientific">Oceanobacillus sojae</name>
    <dbReference type="NCBI Taxonomy" id="582851"/>
    <lineage>
        <taxon>Bacteria</taxon>
        <taxon>Bacillati</taxon>
        <taxon>Bacillota</taxon>
        <taxon>Bacilli</taxon>
        <taxon>Bacillales</taxon>
        <taxon>Bacillaceae</taxon>
        <taxon>Oceanobacillus</taxon>
    </lineage>
</organism>
<dbReference type="InterPro" id="IPR045962">
    <property type="entry name" value="DUF6382"/>
</dbReference>
<proteinExistence type="predicted"/>
<comment type="caution">
    <text evidence="3">The sequence shown here is derived from an EMBL/GenBank/DDBJ whole genome shotgun (WGS) entry which is preliminary data.</text>
</comment>
<dbReference type="AlphaFoldDB" id="A0A511ZLL2"/>
<gene>
    <name evidence="3" type="ORF">OSO01_30930</name>
</gene>
<accession>A0A511ZLL2</accession>
<dbReference type="SMART" id="SM00240">
    <property type="entry name" value="FHA"/>
    <property type="match status" value="1"/>
</dbReference>
<feature type="transmembrane region" description="Helical" evidence="1">
    <location>
        <begin position="257"/>
        <end position="280"/>
    </location>
</feature>
<dbReference type="PROSITE" id="PS50006">
    <property type="entry name" value="FHA_DOMAIN"/>
    <property type="match status" value="1"/>
</dbReference>
<dbReference type="OrthoDB" id="9783862at2"/>
<keyword evidence="1" id="KW-0472">Membrane</keyword>
<dbReference type="Pfam" id="PF00498">
    <property type="entry name" value="FHA"/>
    <property type="match status" value="1"/>
</dbReference>
<protein>
    <recommendedName>
        <fullName evidence="2">FHA domain-containing protein</fullName>
    </recommendedName>
</protein>
<evidence type="ECO:0000313" key="4">
    <source>
        <dbReference type="Proteomes" id="UP000321558"/>
    </source>
</evidence>
<reference evidence="3 4" key="1">
    <citation type="submission" date="2019-07" db="EMBL/GenBank/DDBJ databases">
        <title>Whole genome shotgun sequence of Oceanobacillus sojae NBRC 105379.</title>
        <authorList>
            <person name="Hosoyama A."/>
            <person name="Uohara A."/>
            <person name="Ohji S."/>
            <person name="Ichikawa N."/>
        </authorList>
    </citation>
    <scope>NUCLEOTIDE SEQUENCE [LARGE SCALE GENOMIC DNA]</scope>
    <source>
        <strain evidence="3 4">NBRC 105379</strain>
    </source>
</reference>
<keyword evidence="4" id="KW-1185">Reference proteome</keyword>
<dbReference type="Gene3D" id="2.60.200.20">
    <property type="match status" value="1"/>
</dbReference>
<dbReference type="Pfam" id="PF19909">
    <property type="entry name" value="DUF6382"/>
    <property type="match status" value="1"/>
</dbReference>
<evidence type="ECO:0000259" key="2">
    <source>
        <dbReference type="PROSITE" id="PS50006"/>
    </source>
</evidence>
<feature type="domain" description="FHA" evidence="2">
    <location>
        <begin position="400"/>
        <end position="450"/>
    </location>
</feature>
<sequence length="477" mass="54752">MSNPLELYHIDQITSNGGYMKLKQTSEKGFTADDFQELQLKMIQSNDIPRLLPISLEEMNEEITVFYKTEGLRKLRPFAKERPLSMQNYYALFINIIQALQDSNNNMLSEDHFVLDEEYIYIGDGYHQVYLMYVPLKEGVANSALYESLKKLLLNMASEVKGLNGVQFKTILNYIKDPGFSLHGIKQLLSQLQKQSRQGEDEESDYQKEASQPKEIIKIKKVRKMPPLASKVKTYSILIGLLLLAGVWRLYMDAGNTPMLIVSIILSLIIISGVYVYWFVWRPGVKPIITEKEVKVKSKPAKQMISYKNNKETNIEEQQTVEEISATEIFTNQQVQSQDTAEVEPITSTDDDIQEETNDQTMLLDETEMIPEKSRKKIRNYLVIDRDGTEEEIQLEKDNFIIGRAEKGTDLIEKAVGISRLHVELVKLSDTYGIKDLGAKNGTYINNEKIIPYKIYELSSEDTIQIGKTVYTYKVSE</sequence>
<dbReference type="RefSeq" id="WP_147211313.1">
    <property type="nucleotide sequence ID" value="NZ_BJYM01000013.1"/>
</dbReference>
<dbReference type="STRING" id="582851.GCA_900162665_01869"/>
<dbReference type="Proteomes" id="UP000321558">
    <property type="component" value="Unassembled WGS sequence"/>
</dbReference>
<dbReference type="InterPro" id="IPR050923">
    <property type="entry name" value="Cell_Proc_Reg/RNA_Proc"/>
</dbReference>
<dbReference type="InterPro" id="IPR008984">
    <property type="entry name" value="SMAD_FHA_dom_sf"/>
</dbReference>
<dbReference type="EMBL" id="BJYM01000013">
    <property type="protein sequence ID" value="GEN88354.1"/>
    <property type="molecule type" value="Genomic_DNA"/>
</dbReference>